<reference evidence="2 3" key="1">
    <citation type="submission" date="2019-05" db="EMBL/GenBank/DDBJ databases">
        <title>Another draft genome of Portunus trituberculatus and its Hox gene families provides insights of decapod evolution.</title>
        <authorList>
            <person name="Jeong J.-H."/>
            <person name="Song I."/>
            <person name="Kim S."/>
            <person name="Choi T."/>
            <person name="Kim D."/>
            <person name="Ryu S."/>
            <person name="Kim W."/>
        </authorList>
    </citation>
    <scope>NUCLEOTIDE SEQUENCE [LARGE SCALE GENOMIC DNA]</scope>
    <source>
        <tissue evidence="2">Muscle</tissue>
    </source>
</reference>
<feature type="compositionally biased region" description="Polar residues" evidence="1">
    <location>
        <begin position="59"/>
        <end position="75"/>
    </location>
</feature>
<evidence type="ECO:0000313" key="2">
    <source>
        <dbReference type="EMBL" id="MPC17006.1"/>
    </source>
</evidence>
<evidence type="ECO:0000313" key="3">
    <source>
        <dbReference type="Proteomes" id="UP000324222"/>
    </source>
</evidence>
<feature type="compositionally biased region" description="Basic and acidic residues" evidence="1">
    <location>
        <begin position="34"/>
        <end position="54"/>
    </location>
</feature>
<accession>A0A5B7D746</accession>
<feature type="region of interest" description="Disordered" evidence="1">
    <location>
        <begin position="27"/>
        <end position="75"/>
    </location>
</feature>
<proteinExistence type="predicted"/>
<organism evidence="2 3">
    <name type="scientific">Portunus trituberculatus</name>
    <name type="common">Swimming crab</name>
    <name type="synonym">Neptunus trituberculatus</name>
    <dbReference type="NCBI Taxonomy" id="210409"/>
    <lineage>
        <taxon>Eukaryota</taxon>
        <taxon>Metazoa</taxon>
        <taxon>Ecdysozoa</taxon>
        <taxon>Arthropoda</taxon>
        <taxon>Crustacea</taxon>
        <taxon>Multicrustacea</taxon>
        <taxon>Malacostraca</taxon>
        <taxon>Eumalacostraca</taxon>
        <taxon>Eucarida</taxon>
        <taxon>Decapoda</taxon>
        <taxon>Pleocyemata</taxon>
        <taxon>Brachyura</taxon>
        <taxon>Eubrachyura</taxon>
        <taxon>Portunoidea</taxon>
        <taxon>Portunidae</taxon>
        <taxon>Portuninae</taxon>
        <taxon>Portunus</taxon>
    </lineage>
</organism>
<dbReference type="EMBL" id="VSRR010000554">
    <property type="protein sequence ID" value="MPC17006.1"/>
    <property type="molecule type" value="Genomic_DNA"/>
</dbReference>
<evidence type="ECO:0000256" key="1">
    <source>
        <dbReference type="SAM" id="MobiDB-lite"/>
    </source>
</evidence>
<keyword evidence="3" id="KW-1185">Reference proteome</keyword>
<protein>
    <submittedName>
        <fullName evidence="2">Uncharacterized protein</fullName>
    </submittedName>
</protein>
<comment type="caution">
    <text evidence="2">The sequence shown here is derived from an EMBL/GenBank/DDBJ whole genome shotgun (WGS) entry which is preliminary data.</text>
</comment>
<gene>
    <name evidence="2" type="ORF">E2C01_009849</name>
</gene>
<sequence length="75" mass="8257">MDALTTLTLYVLSAVNSYEGLRCGHAQLNASTSDRYEDRQETEDDRSKRSDRGTKHILSITSHSEGTKGNQGLLG</sequence>
<dbReference type="AlphaFoldDB" id="A0A5B7D746"/>
<dbReference type="Proteomes" id="UP000324222">
    <property type="component" value="Unassembled WGS sequence"/>
</dbReference>
<name>A0A5B7D746_PORTR</name>